<gene>
    <name evidence="8" type="ORF">NLU13_6927</name>
</gene>
<keyword evidence="4" id="KW-0833">Ubl conjugation pathway</keyword>
<dbReference type="PANTHER" id="PTHR13260">
    <property type="entry name" value="ANAPHASE PROMOTING COMPLEX SUBUNIT 4 APC4"/>
    <property type="match status" value="1"/>
</dbReference>
<name>A0AA39GEA4_SARSR</name>
<keyword evidence="3" id="KW-0498">Mitosis</keyword>
<evidence type="ECO:0000259" key="7">
    <source>
        <dbReference type="Pfam" id="PF12896"/>
    </source>
</evidence>
<dbReference type="EMBL" id="JAPDFR010000006">
    <property type="protein sequence ID" value="KAK0385750.1"/>
    <property type="molecule type" value="Genomic_DNA"/>
</dbReference>
<dbReference type="GO" id="GO:0070979">
    <property type="term" value="P:protein K11-linked ubiquitination"/>
    <property type="evidence" value="ECO:0007669"/>
    <property type="project" value="TreeGrafter"/>
</dbReference>
<dbReference type="InterPro" id="IPR015943">
    <property type="entry name" value="WD40/YVTN_repeat-like_dom_sf"/>
</dbReference>
<dbReference type="GO" id="GO:0005680">
    <property type="term" value="C:anaphase-promoting complex"/>
    <property type="evidence" value="ECO:0007669"/>
    <property type="project" value="InterPro"/>
</dbReference>
<dbReference type="InterPro" id="IPR024977">
    <property type="entry name" value="Apc4-like_WD40_dom"/>
</dbReference>
<comment type="caution">
    <text evidence="8">The sequence shown here is derived from an EMBL/GenBank/DDBJ whole genome shotgun (WGS) entry which is preliminary data.</text>
</comment>
<dbReference type="AlphaFoldDB" id="A0AA39GEA4"/>
<evidence type="ECO:0000256" key="1">
    <source>
        <dbReference type="ARBA" id="ARBA00016067"/>
    </source>
</evidence>
<organism evidence="8 9">
    <name type="scientific">Sarocladium strictum</name>
    <name type="common">Black bundle disease fungus</name>
    <name type="synonym">Acremonium strictum</name>
    <dbReference type="NCBI Taxonomy" id="5046"/>
    <lineage>
        <taxon>Eukaryota</taxon>
        <taxon>Fungi</taxon>
        <taxon>Dikarya</taxon>
        <taxon>Ascomycota</taxon>
        <taxon>Pezizomycotina</taxon>
        <taxon>Sordariomycetes</taxon>
        <taxon>Hypocreomycetidae</taxon>
        <taxon>Hypocreales</taxon>
        <taxon>Sarocladiaceae</taxon>
        <taxon>Sarocladium</taxon>
    </lineage>
</organism>
<evidence type="ECO:0000313" key="8">
    <source>
        <dbReference type="EMBL" id="KAK0385750.1"/>
    </source>
</evidence>
<dbReference type="InterPro" id="IPR036322">
    <property type="entry name" value="WD40_repeat_dom_sf"/>
</dbReference>
<dbReference type="Gene3D" id="2.130.10.10">
    <property type="entry name" value="YVTN repeat-like/Quinoprotein amine dehydrogenase"/>
    <property type="match status" value="1"/>
</dbReference>
<dbReference type="Pfam" id="PF12896">
    <property type="entry name" value="ANAPC4"/>
    <property type="match status" value="1"/>
</dbReference>
<evidence type="ECO:0000256" key="2">
    <source>
        <dbReference type="ARBA" id="ARBA00022618"/>
    </source>
</evidence>
<dbReference type="PANTHER" id="PTHR13260:SF0">
    <property type="entry name" value="ANAPHASE-PROMOTING COMPLEX SUBUNIT 4"/>
    <property type="match status" value="1"/>
</dbReference>
<evidence type="ECO:0000256" key="4">
    <source>
        <dbReference type="ARBA" id="ARBA00022786"/>
    </source>
</evidence>
<keyword evidence="9" id="KW-1185">Reference proteome</keyword>
<dbReference type="GO" id="GO:0034399">
    <property type="term" value="C:nuclear periphery"/>
    <property type="evidence" value="ECO:0007669"/>
    <property type="project" value="TreeGrafter"/>
</dbReference>
<evidence type="ECO:0000256" key="3">
    <source>
        <dbReference type="ARBA" id="ARBA00022776"/>
    </source>
</evidence>
<sequence>MATTIPLLSEVDFDHRSPDGFPVTCPTLDLTVTWENGGKNLLIIRPPGQIVSKVHQLGQPGEKAPDVLAVKWKQDGQFLAVGWSDGVVRLMGLESNKAAHHIKVSESADTKIVHIAWASCNISGRHSMTPNNGDINDAVAKDFGRRHDGSVLDLPQELTFVEVDTALPKISPLPSASAGAGEDASVFTLRSGIEFLFQSPKEEDYDRVNVMIVGTDDGKVQLSIYDSFVIGSFQCPQANASDPPQLLYHASHPSISTHILALAPQQKEPIEMHLVPMDLPFISSSPINMSLLASKLTTLQKLLRYLNQTQLHMQVEWRNTRELPNRFLRSVEGDLDNLESGPRNVVAALYHTVLTGHAHEPLREWLVDSLAERGHKRWDKAVTSGLENLRSLVHENFLPALDRCSIILSRLRGLARFYDTRDDIGFSVVQINRVMDIVASLTLVGHKILIMVMDELETFTAFSTWLRFQIDRLASPESAGEELTEKEATLDIGKVLAYVESYLMESPMAIFFDEISRDDYKTDWDHLEDGRSLLEVLDRQLKRREEGQPSMKALPHVEFLISYATARSNKIFEGIAEAQKRRVRFGKPVALSTGRPIFHMDMKMREAGDEGAALFVALATKENDHQLHVFRTGINVVNGISSNLSTAACILNIGPRSLVDFRFLDARTLIILCNESDGTPAMLSVPVDSDKLQYGPYDPSAPDQAPHVAADGFREYKLPEDQALKPVRMEVHEARDVRGETPARISLLGRNRTALRTFSLPKDTA</sequence>
<dbReference type="Pfam" id="PF12894">
    <property type="entry name" value="ANAPC4_WD40"/>
    <property type="match status" value="1"/>
</dbReference>
<dbReference type="GO" id="GO:0031145">
    <property type="term" value="P:anaphase-promoting complex-dependent catabolic process"/>
    <property type="evidence" value="ECO:0007669"/>
    <property type="project" value="InterPro"/>
</dbReference>
<keyword evidence="2" id="KW-0132">Cell division</keyword>
<feature type="domain" description="Anaphase-promoting complex subunit 4-like WD40" evidence="6">
    <location>
        <begin position="25"/>
        <end position="118"/>
    </location>
</feature>
<keyword evidence="5" id="KW-0131">Cell cycle</keyword>
<dbReference type="SUPFAM" id="SSF50978">
    <property type="entry name" value="WD40 repeat-like"/>
    <property type="match status" value="1"/>
</dbReference>
<proteinExistence type="predicted"/>
<evidence type="ECO:0000313" key="9">
    <source>
        <dbReference type="Proteomes" id="UP001175261"/>
    </source>
</evidence>
<accession>A0AA39GEA4</accession>
<evidence type="ECO:0000259" key="6">
    <source>
        <dbReference type="Pfam" id="PF12894"/>
    </source>
</evidence>
<dbReference type="InterPro" id="IPR024790">
    <property type="entry name" value="APC4_long_dom"/>
</dbReference>
<dbReference type="GO" id="GO:0051301">
    <property type="term" value="P:cell division"/>
    <property type="evidence" value="ECO:0007669"/>
    <property type="project" value="UniProtKB-KW"/>
</dbReference>
<dbReference type="Proteomes" id="UP001175261">
    <property type="component" value="Unassembled WGS sequence"/>
</dbReference>
<evidence type="ECO:0000256" key="5">
    <source>
        <dbReference type="ARBA" id="ARBA00023306"/>
    </source>
</evidence>
<protein>
    <recommendedName>
        <fullName evidence="1">Anaphase-promoting complex subunit 4</fullName>
    </recommendedName>
</protein>
<feature type="domain" description="Anaphase-promoting complex subunit 4 long" evidence="7">
    <location>
        <begin position="273"/>
        <end position="475"/>
    </location>
</feature>
<reference evidence="8" key="1">
    <citation type="submission" date="2022-10" db="EMBL/GenBank/DDBJ databases">
        <title>Determination and structural analysis of whole genome sequence of Sarocladium strictum F4-1.</title>
        <authorList>
            <person name="Hu L."/>
            <person name="Jiang Y."/>
        </authorList>
    </citation>
    <scope>NUCLEOTIDE SEQUENCE</scope>
    <source>
        <strain evidence="8">F4-1</strain>
    </source>
</reference>
<dbReference type="InterPro" id="IPR024789">
    <property type="entry name" value="APC4"/>
</dbReference>